<feature type="transmembrane region" description="Helical" evidence="7">
    <location>
        <begin position="184"/>
        <end position="208"/>
    </location>
</feature>
<evidence type="ECO:0000256" key="1">
    <source>
        <dbReference type="ARBA" id="ARBA00004651"/>
    </source>
</evidence>
<dbReference type="EMBL" id="JALJOT010000016">
    <property type="protein sequence ID" value="KAK9902020.1"/>
    <property type="molecule type" value="Genomic_DNA"/>
</dbReference>
<evidence type="ECO:0000313" key="9">
    <source>
        <dbReference type="EMBL" id="KAK9902020.1"/>
    </source>
</evidence>
<protein>
    <recommendedName>
        <fullName evidence="8">VTT domain-containing protein</fullName>
    </recommendedName>
</protein>
<dbReference type="Pfam" id="PF09335">
    <property type="entry name" value="VTT_dom"/>
    <property type="match status" value="1"/>
</dbReference>
<feature type="transmembrane region" description="Helical" evidence="7">
    <location>
        <begin position="33"/>
        <end position="61"/>
    </location>
</feature>
<keyword evidence="2" id="KW-1003">Cell membrane</keyword>
<dbReference type="Proteomes" id="UP001491310">
    <property type="component" value="Unassembled WGS sequence"/>
</dbReference>
<dbReference type="InterPro" id="IPR015414">
    <property type="entry name" value="TMEM64"/>
</dbReference>
<comment type="caution">
    <text evidence="9">The sequence shown here is derived from an EMBL/GenBank/DDBJ whole genome shotgun (WGS) entry which is preliminary data.</text>
</comment>
<evidence type="ECO:0000256" key="3">
    <source>
        <dbReference type="ARBA" id="ARBA00022692"/>
    </source>
</evidence>
<dbReference type="PANTHER" id="PTHR12677">
    <property type="entry name" value="GOLGI APPARATUS MEMBRANE PROTEIN TVP38-RELATED"/>
    <property type="match status" value="1"/>
</dbReference>
<keyword evidence="3 7" id="KW-0812">Transmembrane</keyword>
<evidence type="ECO:0000256" key="7">
    <source>
        <dbReference type="SAM" id="Phobius"/>
    </source>
</evidence>
<evidence type="ECO:0000313" key="10">
    <source>
        <dbReference type="Proteomes" id="UP001491310"/>
    </source>
</evidence>
<proteinExistence type="predicted"/>
<comment type="subcellular location">
    <subcellularLocation>
        <location evidence="1">Cell membrane</location>
        <topology evidence="1">Multi-pass membrane protein</topology>
    </subcellularLocation>
</comment>
<organism evidence="9 10">
    <name type="scientific">Coccomyxa subellipsoidea</name>
    <dbReference type="NCBI Taxonomy" id="248742"/>
    <lineage>
        <taxon>Eukaryota</taxon>
        <taxon>Viridiplantae</taxon>
        <taxon>Chlorophyta</taxon>
        <taxon>core chlorophytes</taxon>
        <taxon>Trebouxiophyceae</taxon>
        <taxon>Trebouxiophyceae incertae sedis</taxon>
        <taxon>Coccomyxaceae</taxon>
        <taxon>Coccomyxa</taxon>
    </lineage>
</organism>
<reference evidence="9 10" key="1">
    <citation type="journal article" date="2024" name="Nat. Commun.">
        <title>Phylogenomics reveals the evolutionary origins of lichenization in chlorophyte algae.</title>
        <authorList>
            <person name="Puginier C."/>
            <person name="Libourel C."/>
            <person name="Otte J."/>
            <person name="Skaloud P."/>
            <person name="Haon M."/>
            <person name="Grisel S."/>
            <person name="Petersen M."/>
            <person name="Berrin J.G."/>
            <person name="Delaux P.M."/>
            <person name="Dal Grande F."/>
            <person name="Keller J."/>
        </authorList>
    </citation>
    <scope>NUCLEOTIDE SEQUENCE [LARGE SCALE GENOMIC DNA]</scope>
    <source>
        <strain evidence="9 10">SAG 216-7</strain>
    </source>
</reference>
<sequence>MEGTSANPELGQDGQTLEAVLLWIDKEPLKGSLVFIAADIIGVTVLFPGAIFAMAGGAIFGVGYGCLLVWIATSLGQTLAFIVGRYMLRGMVVAYLSSRFPKWTAVDAALSNEGWKLITLLRLSPVVPWNVLNYALSVTGVGLLPYALSSAVAIVPWSITFVYFGSMAKNMADILEGRAGPHGASSVALLALSGIMLVAVVVYSTIIARRAIKEALSKGGSSADEELQLIVVSNSGSGEGNSGSKGPSTAHNGLNSESSSRRSTATERQE</sequence>
<evidence type="ECO:0000256" key="5">
    <source>
        <dbReference type="ARBA" id="ARBA00023136"/>
    </source>
</evidence>
<keyword evidence="5 7" id="KW-0472">Membrane</keyword>
<accession>A0ABR2YC46</accession>
<name>A0ABR2YC46_9CHLO</name>
<feature type="region of interest" description="Disordered" evidence="6">
    <location>
        <begin position="234"/>
        <end position="270"/>
    </location>
</feature>
<keyword evidence="10" id="KW-1185">Reference proteome</keyword>
<evidence type="ECO:0000256" key="2">
    <source>
        <dbReference type="ARBA" id="ARBA00022475"/>
    </source>
</evidence>
<feature type="domain" description="VTT" evidence="8">
    <location>
        <begin position="47"/>
        <end position="166"/>
    </location>
</feature>
<dbReference type="InterPro" id="IPR032816">
    <property type="entry name" value="VTT_dom"/>
</dbReference>
<feature type="transmembrane region" description="Helical" evidence="7">
    <location>
        <begin position="67"/>
        <end position="88"/>
    </location>
</feature>
<dbReference type="PANTHER" id="PTHR12677:SF59">
    <property type="entry name" value="GOLGI APPARATUS MEMBRANE PROTEIN TVP38-RELATED"/>
    <property type="match status" value="1"/>
</dbReference>
<evidence type="ECO:0000256" key="4">
    <source>
        <dbReference type="ARBA" id="ARBA00022989"/>
    </source>
</evidence>
<evidence type="ECO:0000259" key="8">
    <source>
        <dbReference type="Pfam" id="PF09335"/>
    </source>
</evidence>
<keyword evidence="4 7" id="KW-1133">Transmembrane helix</keyword>
<evidence type="ECO:0000256" key="6">
    <source>
        <dbReference type="SAM" id="MobiDB-lite"/>
    </source>
</evidence>
<gene>
    <name evidence="9" type="ORF">WJX75_001367</name>
</gene>
<feature type="transmembrane region" description="Helical" evidence="7">
    <location>
        <begin position="143"/>
        <end position="164"/>
    </location>
</feature>